<keyword evidence="3 8" id="KW-0269">Exonuclease</keyword>
<dbReference type="InterPro" id="IPR008918">
    <property type="entry name" value="HhH2"/>
</dbReference>
<dbReference type="CDD" id="cd09859">
    <property type="entry name" value="PIN_53EXO"/>
    <property type="match status" value="1"/>
</dbReference>
<dbReference type="AlphaFoldDB" id="A0A1M7RIB8"/>
<dbReference type="SMART" id="SM00279">
    <property type="entry name" value="HhH2"/>
    <property type="match status" value="1"/>
</dbReference>
<proteinExistence type="predicted"/>
<dbReference type="InterPro" id="IPR002421">
    <property type="entry name" value="5-3_exonuclease"/>
</dbReference>
<sequence>MLLDAASLYFRAFYGVPTSITAPDGSPINAVRGFLDMTSTLVTRYRPTRLVACLDESWRPAWRVALVPSYKAHRVAGEPDEEEVPDELAPQVPVLLEVLAAVGIATAGAADYEADDIIGTLATRGPGPVDVVTGDRDLIQLIDDASGVRVLYTGRGVAKLEEMDAAAVRAKYGVEPSQYADFATLRGDPSDGLPGVAGIGEKTAAGLLGRFGDLAGLLAAVDARNPALPAAQWRRLDAAREYLAVAPEVVKVAHNAPVPTVSDALPEAPVDPERVAALAERYGLESAIGRLTKALVR</sequence>
<name>A0A1M7RIB8_9ACTN</name>
<reference evidence="8 9" key="1">
    <citation type="submission" date="2016-11" db="EMBL/GenBank/DDBJ databases">
        <authorList>
            <person name="Jaros S."/>
            <person name="Januszkiewicz K."/>
            <person name="Wedrychowicz H."/>
        </authorList>
    </citation>
    <scope>NUCLEOTIDE SEQUENCE [LARGE SCALE GENOMIC DNA]</scope>
    <source>
        <strain evidence="8 9">DSM 46144</strain>
    </source>
</reference>
<dbReference type="Pfam" id="PF01367">
    <property type="entry name" value="5_3_exonuc"/>
    <property type="match status" value="1"/>
</dbReference>
<dbReference type="InterPro" id="IPR020046">
    <property type="entry name" value="5-3_exonucl_a-hlix_arch_N"/>
</dbReference>
<organism evidence="8 9">
    <name type="scientific">Cryptosporangium aurantiacum</name>
    <dbReference type="NCBI Taxonomy" id="134849"/>
    <lineage>
        <taxon>Bacteria</taxon>
        <taxon>Bacillati</taxon>
        <taxon>Actinomycetota</taxon>
        <taxon>Actinomycetes</taxon>
        <taxon>Cryptosporangiales</taxon>
        <taxon>Cryptosporangiaceae</taxon>
        <taxon>Cryptosporangium</taxon>
    </lineage>
</organism>
<evidence type="ECO:0000259" key="7">
    <source>
        <dbReference type="SMART" id="SM00475"/>
    </source>
</evidence>
<keyword evidence="2" id="KW-0378">Hydrolase</keyword>
<dbReference type="InterPro" id="IPR036279">
    <property type="entry name" value="5-3_exonuclease_C_sf"/>
</dbReference>
<evidence type="ECO:0000256" key="1">
    <source>
        <dbReference type="ARBA" id="ARBA00022722"/>
    </source>
</evidence>
<dbReference type="Pfam" id="PF02739">
    <property type="entry name" value="5_3_exonuc_N"/>
    <property type="match status" value="1"/>
</dbReference>
<evidence type="ECO:0000256" key="3">
    <source>
        <dbReference type="ARBA" id="ARBA00022839"/>
    </source>
</evidence>
<dbReference type="InterPro" id="IPR020045">
    <property type="entry name" value="DNA_polI_H3TH"/>
</dbReference>
<feature type="domain" description="5'-3' exonuclease" evidence="7">
    <location>
        <begin position="1"/>
        <end position="266"/>
    </location>
</feature>
<gene>
    <name evidence="8" type="ORF">SAMN05443668_113150</name>
</gene>
<dbReference type="InterPro" id="IPR038969">
    <property type="entry name" value="FEN"/>
</dbReference>
<dbReference type="GO" id="GO:0003677">
    <property type="term" value="F:DNA binding"/>
    <property type="evidence" value="ECO:0007669"/>
    <property type="project" value="UniProtKB-KW"/>
</dbReference>
<keyword evidence="9" id="KW-1185">Reference proteome</keyword>
<keyword evidence="4" id="KW-0238">DNA-binding</keyword>
<dbReference type="Gene3D" id="3.40.50.1010">
    <property type="entry name" value="5'-nuclease"/>
    <property type="match status" value="1"/>
</dbReference>
<dbReference type="EMBL" id="FRCS01000013">
    <property type="protein sequence ID" value="SHN46043.1"/>
    <property type="molecule type" value="Genomic_DNA"/>
</dbReference>
<dbReference type="PANTHER" id="PTHR42646:SF2">
    <property type="entry name" value="5'-3' EXONUCLEASE FAMILY PROTEIN"/>
    <property type="match status" value="1"/>
</dbReference>
<evidence type="ECO:0000256" key="5">
    <source>
        <dbReference type="ARBA" id="ARBA00049957"/>
    </source>
</evidence>
<comment type="function">
    <text evidence="5">5'-3' exonuclease acting preferentially on double-stranded DNA.</text>
</comment>
<dbReference type="GO" id="GO:0017108">
    <property type="term" value="F:5'-flap endonuclease activity"/>
    <property type="evidence" value="ECO:0007669"/>
    <property type="project" value="InterPro"/>
</dbReference>
<evidence type="ECO:0000256" key="2">
    <source>
        <dbReference type="ARBA" id="ARBA00022801"/>
    </source>
</evidence>
<dbReference type="SMART" id="SM00475">
    <property type="entry name" value="53EXOc"/>
    <property type="match status" value="1"/>
</dbReference>
<evidence type="ECO:0000313" key="9">
    <source>
        <dbReference type="Proteomes" id="UP000184440"/>
    </source>
</evidence>
<dbReference type="SUPFAM" id="SSF47807">
    <property type="entry name" value="5' to 3' exonuclease, C-terminal subdomain"/>
    <property type="match status" value="1"/>
</dbReference>
<dbReference type="RefSeq" id="WP_073262822.1">
    <property type="nucleotide sequence ID" value="NZ_FRCS01000013.1"/>
</dbReference>
<evidence type="ECO:0000313" key="8">
    <source>
        <dbReference type="EMBL" id="SHN46043.1"/>
    </source>
</evidence>
<dbReference type="PANTHER" id="PTHR42646">
    <property type="entry name" value="FLAP ENDONUCLEASE XNI"/>
    <property type="match status" value="1"/>
</dbReference>
<dbReference type="CDD" id="cd09898">
    <property type="entry name" value="H3TH_53EXO"/>
    <property type="match status" value="1"/>
</dbReference>
<dbReference type="OrthoDB" id="9806424at2"/>
<accession>A0A1M7RIB8</accession>
<dbReference type="SUPFAM" id="SSF88723">
    <property type="entry name" value="PIN domain-like"/>
    <property type="match status" value="1"/>
</dbReference>
<protein>
    <recommendedName>
        <fullName evidence="6">5'-3' exonuclease</fullName>
    </recommendedName>
</protein>
<dbReference type="GO" id="GO:0033567">
    <property type="term" value="P:DNA replication, Okazaki fragment processing"/>
    <property type="evidence" value="ECO:0007669"/>
    <property type="project" value="InterPro"/>
</dbReference>
<dbReference type="STRING" id="134849.SAMN05443668_113150"/>
<keyword evidence="1" id="KW-0540">Nuclease</keyword>
<evidence type="ECO:0000256" key="4">
    <source>
        <dbReference type="ARBA" id="ARBA00023125"/>
    </source>
</evidence>
<dbReference type="Gene3D" id="1.10.150.20">
    <property type="entry name" value="5' to 3' exonuclease, C-terminal subdomain"/>
    <property type="match status" value="1"/>
</dbReference>
<evidence type="ECO:0000256" key="6">
    <source>
        <dbReference type="ARBA" id="ARBA00050026"/>
    </source>
</evidence>
<dbReference type="Proteomes" id="UP000184440">
    <property type="component" value="Unassembled WGS sequence"/>
</dbReference>
<dbReference type="InterPro" id="IPR029060">
    <property type="entry name" value="PIN-like_dom_sf"/>
</dbReference>
<dbReference type="GO" id="GO:0008409">
    <property type="term" value="F:5'-3' exonuclease activity"/>
    <property type="evidence" value="ECO:0007669"/>
    <property type="project" value="InterPro"/>
</dbReference>